<evidence type="ECO:0000313" key="3">
    <source>
        <dbReference type="Proteomes" id="UP000032458"/>
    </source>
</evidence>
<proteinExistence type="predicted"/>
<organism evidence="2 3">
    <name type="scientific">Streptomyces natalensis ATCC 27448</name>
    <dbReference type="NCBI Taxonomy" id="1240678"/>
    <lineage>
        <taxon>Bacteria</taxon>
        <taxon>Bacillati</taxon>
        <taxon>Actinomycetota</taxon>
        <taxon>Actinomycetes</taxon>
        <taxon>Kitasatosporales</taxon>
        <taxon>Streptomycetaceae</taxon>
        <taxon>Streptomyces</taxon>
    </lineage>
</organism>
<evidence type="ECO:0000256" key="1">
    <source>
        <dbReference type="SAM" id="MobiDB-lite"/>
    </source>
</evidence>
<evidence type="ECO:0000313" key="2">
    <source>
        <dbReference type="EMBL" id="KIZ13555.1"/>
    </source>
</evidence>
<dbReference type="AlphaFoldDB" id="A0A0D7CCB5"/>
<gene>
    <name evidence="2" type="ORF">SNA_36645</name>
</gene>
<protein>
    <submittedName>
        <fullName evidence="2">Uncharacterized protein</fullName>
    </submittedName>
</protein>
<feature type="region of interest" description="Disordered" evidence="1">
    <location>
        <begin position="1"/>
        <end position="30"/>
    </location>
</feature>
<dbReference type="RefSeq" id="WP_044368498.1">
    <property type="nucleotide sequence ID" value="NZ_JRKI01000062.1"/>
</dbReference>
<reference evidence="2 3" key="1">
    <citation type="submission" date="2014-09" db="EMBL/GenBank/DDBJ databases">
        <title>Draft genome sequence of Streptomyces natalensis ATCC 27448, producer of the antifungal pimaricin.</title>
        <authorList>
            <person name="Mendes M.V."/>
            <person name="Beites T."/>
            <person name="Pires S."/>
            <person name="Santos C.L."/>
            <person name="Moradas-Ferreira P."/>
        </authorList>
    </citation>
    <scope>NUCLEOTIDE SEQUENCE [LARGE SCALE GENOMIC DNA]</scope>
    <source>
        <strain evidence="2 3">ATCC 27448</strain>
    </source>
</reference>
<comment type="caution">
    <text evidence="2">The sequence shown here is derived from an EMBL/GenBank/DDBJ whole genome shotgun (WGS) entry which is preliminary data.</text>
</comment>
<accession>A0A0D7CCB5</accession>
<dbReference type="EMBL" id="JRKI01000062">
    <property type="protein sequence ID" value="KIZ13555.1"/>
    <property type="molecule type" value="Genomic_DNA"/>
</dbReference>
<feature type="non-terminal residue" evidence="2">
    <location>
        <position position="109"/>
    </location>
</feature>
<dbReference type="Proteomes" id="UP000032458">
    <property type="component" value="Unassembled WGS sequence"/>
</dbReference>
<name>A0A0D7CCB5_9ACTN</name>
<keyword evidence="3" id="KW-1185">Reference proteome</keyword>
<feature type="compositionally biased region" description="Basic and acidic residues" evidence="1">
    <location>
        <begin position="1"/>
        <end position="21"/>
    </location>
</feature>
<sequence>METSYEERRPEEPDEVLERGRSAAPASTAGVVTSRVRVTIECLGWGLWATAGRVCGSTGLGGAGARSGFGLGGGGGLCRGGGGVGRGGGGGFGLGVGLGAGGGAGRGRG</sequence>